<protein>
    <submittedName>
        <fullName evidence="2">Uncharacterized protein</fullName>
    </submittedName>
</protein>
<feature type="compositionally biased region" description="Polar residues" evidence="1">
    <location>
        <begin position="62"/>
        <end position="77"/>
    </location>
</feature>
<comment type="caution">
    <text evidence="2">The sequence shown here is derived from an EMBL/GenBank/DDBJ whole genome shotgun (WGS) entry which is preliminary data.</text>
</comment>
<evidence type="ECO:0000313" key="2">
    <source>
        <dbReference type="EMBL" id="MBW0546046.1"/>
    </source>
</evidence>
<feature type="region of interest" description="Disordered" evidence="1">
    <location>
        <begin position="52"/>
        <end position="79"/>
    </location>
</feature>
<proteinExistence type="predicted"/>
<sequence>MTKFSYYSPDVVKELLRALPSRSAPASLVAPPNQYATIYLWPRSPIIKPLKSNLPSDLSPPAETNQGTDTESPTTHQKAGAIPASLCHIPLPQKKGYFRCAILPHRIQEHH</sequence>
<name>A0A9Q3FTJ9_9BASI</name>
<organism evidence="2 3">
    <name type="scientific">Austropuccinia psidii MF-1</name>
    <dbReference type="NCBI Taxonomy" id="1389203"/>
    <lineage>
        <taxon>Eukaryota</taxon>
        <taxon>Fungi</taxon>
        <taxon>Dikarya</taxon>
        <taxon>Basidiomycota</taxon>
        <taxon>Pucciniomycotina</taxon>
        <taxon>Pucciniomycetes</taxon>
        <taxon>Pucciniales</taxon>
        <taxon>Sphaerophragmiaceae</taxon>
        <taxon>Austropuccinia</taxon>
    </lineage>
</organism>
<gene>
    <name evidence="2" type="ORF">O181_085761</name>
</gene>
<dbReference type="EMBL" id="AVOT02050996">
    <property type="protein sequence ID" value="MBW0546046.1"/>
    <property type="molecule type" value="Genomic_DNA"/>
</dbReference>
<keyword evidence="3" id="KW-1185">Reference proteome</keyword>
<reference evidence="2" key="1">
    <citation type="submission" date="2021-03" db="EMBL/GenBank/DDBJ databases">
        <title>Draft genome sequence of rust myrtle Austropuccinia psidii MF-1, a brazilian biotype.</title>
        <authorList>
            <person name="Quecine M.C."/>
            <person name="Pachon D.M.R."/>
            <person name="Bonatelli M.L."/>
            <person name="Correr F.H."/>
            <person name="Franceschini L.M."/>
            <person name="Leite T.F."/>
            <person name="Margarido G.R.A."/>
            <person name="Almeida C.A."/>
            <person name="Ferrarezi J.A."/>
            <person name="Labate C.A."/>
        </authorList>
    </citation>
    <scope>NUCLEOTIDE SEQUENCE</scope>
    <source>
        <strain evidence="2">MF-1</strain>
    </source>
</reference>
<accession>A0A9Q3FTJ9</accession>
<dbReference type="Proteomes" id="UP000765509">
    <property type="component" value="Unassembled WGS sequence"/>
</dbReference>
<dbReference type="AlphaFoldDB" id="A0A9Q3FTJ9"/>
<evidence type="ECO:0000256" key="1">
    <source>
        <dbReference type="SAM" id="MobiDB-lite"/>
    </source>
</evidence>
<evidence type="ECO:0000313" key="3">
    <source>
        <dbReference type="Proteomes" id="UP000765509"/>
    </source>
</evidence>